<gene>
    <name evidence="16" type="ORF">PECUL_23A001026</name>
</gene>
<proteinExistence type="inferred from homology"/>
<evidence type="ECO:0000256" key="5">
    <source>
        <dbReference type="ARBA" id="ARBA00022725"/>
    </source>
</evidence>
<evidence type="ECO:0000256" key="11">
    <source>
        <dbReference type="ARBA" id="ARBA00023180"/>
    </source>
</evidence>
<dbReference type="PROSITE" id="PS50262">
    <property type="entry name" value="G_PROTEIN_RECEP_F1_2"/>
    <property type="match status" value="1"/>
</dbReference>
<dbReference type="Pfam" id="PF13853">
    <property type="entry name" value="7tm_4"/>
    <property type="match status" value="1"/>
</dbReference>
<evidence type="ECO:0000256" key="7">
    <source>
        <dbReference type="ARBA" id="ARBA00023040"/>
    </source>
</evidence>
<dbReference type="InterPro" id="IPR000725">
    <property type="entry name" value="Olfact_rcpt"/>
</dbReference>
<dbReference type="GO" id="GO:0004984">
    <property type="term" value="F:olfactory receptor activity"/>
    <property type="evidence" value="ECO:0007669"/>
    <property type="project" value="InterPro"/>
</dbReference>
<keyword evidence="11" id="KW-0325">Glycoprotein</keyword>
<evidence type="ECO:0000256" key="3">
    <source>
        <dbReference type="ARBA" id="ARBA00022606"/>
    </source>
</evidence>
<feature type="non-terminal residue" evidence="16">
    <location>
        <position position="1"/>
    </location>
</feature>
<dbReference type="PANTHER" id="PTHR24242:SF253">
    <property type="entry name" value="OLFACTORY RECEPTOR-RELATED"/>
    <property type="match status" value="1"/>
</dbReference>
<accession>A0AAD1RIH7</accession>
<dbReference type="PANTHER" id="PTHR24242">
    <property type="entry name" value="G-PROTEIN COUPLED RECEPTOR"/>
    <property type="match status" value="1"/>
</dbReference>
<keyword evidence="10 13" id="KW-0675">Receptor</keyword>
<dbReference type="Proteomes" id="UP001295444">
    <property type="component" value="Chromosome 03"/>
</dbReference>
<keyword evidence="17" id="KW-1185">Reference proteome</keyword>
<keyword evidence="12 13" id="KW-0807">Transducer</keyword>
<evidence type="ECO:0000256" key="12">
    <source>
        <dbReference type="ARBA" id="ARBA00023224"/>
    </source>
</evidence>
<keyword evidence="6 14" id="KW-1133">Transmembrane helix</keyword>
<evidence type="ECO:0000259" key="15">
    <source>
        <dbReference type="PROSITE" id="PS50262"/>
    </source>
</evidence>
<evidence type="ECO:0000256" key="13">
    <source>
        <dbReference type="RuleBase" id="RU000688"/>
    </source>
</evidence>
<evidence type="ECO:0000313" key="17">
    <source>
        <dbReference type="Proteomes" id="UP001295444"/>
    </source>
</evidence>
<evidence type="ECO:0000256" key="4">
    <source>
        <dbReference type="ARBA" id="ARBA00022692"/>
    </source>
</evidence>
<dbReference type="FunFam" id="1.20.1070.10:FF:000010">
    <property type="entry name" value="Olfactory receptor"/>
    <property type="match status" value="1"/>
</dbReference>
<dbReference type="PROSITE" id="PS00237">
    <property type="entry name" value="G_PROTEIN_RECEP_F1_1"/>
    <property type="match status" value="1"/>
</dbReference>
<dbReference type="GO" id="GO:0005886">
    <property type="term" value="C:plasma membrane"/>
    <property type="evidence" value="ECO:0007669"/>
    <property type="project" value="UniProtKB-SubCell"/>
</dbReference>
<sequence>RAEESIMIVMNENFTNKSNIEEFLIIGFVNIQNIKILLFILFMIIYLVTLSANIMVISIVSMCRYIVSPMYFFLSHLSFNDMIIITNIVPEMLYVILKEGSTISFAGCFTQIYFFSQSTITECLLLTVMSYDRYLAICNPLRYSSVMDLKLCGSLVASSWGFGILAALPHIIILNQITFCGLKVVNHFFCDLIPVLRVSCSGSLANEIVIIVMSVPVTFVPILFITVTYINIFLVIIRISTTTGKQKAFSTCSSHLTIVCLYYGTIVFNYVVPPKEEYLGLQKLISMLYTIAAPLLNPIIYSLRNEQFKEEANVGTDRKSLSLSPLP</sequence>
<dbReference type="PRINTS" id="PR00245">
    <property type="entry name" value="OLFACTORYR"/>
</dbReference>
<dbReference type="EMBL" id="OW240914">
    <property type="protein sequence ID" value="CAH2272498.1"/>
    <property type="molecule type" value="Genomic_DNA"/>
</dbReference>
<dbReference type="InterPro" id="IPR017452">
    <property type="entry name" value="GPCR_Rhodpsn_7TM"/>
</dbReference>
<feature type="transmembrane region" description="Helical" evidence="14">
    <location>
        <begin position="248"/>
        <end position="272"/>
    </location>
</feature>
<feature type="domain" description="G-protein coupled receptors family 1 profile" evidence="15">
    <location>
        <begin position="52"/>
        <end position="301"/>
    </location>
</feature>
<dbReference type="InterPro" id="IPR050939">
    <property type="entry name" value="Olfactory_GPCR1"/>
</dbReference>
<feature type="transmembrane region" description="Helical" evidence="14">
    <location>
        <begin position="208"/>
        <end position="236"/>
    </location>
</feature>
<keyword evidence="2 14" id="KW-1003">Cell membrane</keyword>
<comment type="caution">
    <text evidence="14">Lacks conserved residue(s) required for the propagation of feature annotation.</text>
</comment>
<evidence type="ECO:0000256" key="1">
    <source>
        <dbReference type="ARBA" id="ARBA00004651"/>
    </source>
</evidence>
<feature type="non-terminal residue" evidence="16">
    <location>
        <position position="327"/>
    </location>
</feature>
<evidence type="ECO:0000256" key="6">
    <source>
        <dbReference type="ARBA" id="ARBA00022989"/>
    </source>
</evidence>
<evidence type="ECO:0000256" key="10">
    <source>
        <dbReference type="ARBA" id="ARBA00023170"/>
    </source>
</evidence>
<evidence type="ECO:0000256" key="2">
    <source>
        <dbReference type="ARBA" id="ARBA00022475"/>
    </source>
</evidence>
<protein>
    <recommendedName>
        <fullName evidence="14">Olfactory receptor</fullName>
    </recommendedName>
</protein>
<keyword evidence="7 13" id="KW-0297">G-protein coupled receptor</keyword>
<evidence type="ECO:0000256" key="8">
    <source>
        <dbReference type="ARBA" id="ARBA00023136"/>
    </source>
</evidence>
<keyword evidence="8 14" id="KW-0472">Membrane</keyword>
<keyword evidence="5 14" id="KW-0552">Olfaction</keyword>
<dbReference type="Gene3D" id="1.20.1070.10">
    <property type="entry name" value="Rhodopsin 7-helix transmembrane proteins"/>
    <property type="match status" value="1"/>
</dbReference>
<feature type="transmembrane region" description="Helical" evidence="14">
    <location>
        <begin position="151"/>
        <end position="173"/>
    </location>
</feature>
<comment type="similarity">
    <text evidence="13">Belongs to the G-protein coupled receptor 1 family.</text>
</comment>
<keyword evidence="9" id="KW-1015">Disulfide bond</keyword>
<keyword evidence="3 14" id="KW-0716">Sensory transduction</keyword>
<dbReference type="GO" id="GO:0004930">
    <property type="term" value="F:G protein-coupled receptor activity"/>
    <property type="evidence" value="ECO:0007669"/>
    <property type="project" value="UniProtKB-KW"/>
</dbReference>
<dbReference type="InterPro" id="IPR000276">
    <property type="entry name" value="GPCR_Rhodpsn"/>
</dbReference>
<evidence type="ECO:0000313" key="16">
    <source>
        <dbReference type="EMBL" id="CAH2272498.1"/>
    </source>
</evidence>
<keyword evidence="4 13" id="KW-0812">Transmembrane</keyword>
<organism evidence="16 17">
    <name type="scientific">Pelobates cultripes</name>
    <name type="common">Western spadefoot toad</name>
    <dbReference type="NCBI Taxonomy" id="61616"/>
    <lineage>
        <taxon>Eukaryota</taxon>
        <taxon>Metazoa</taxon>
        <taxon>Chordata</taxon>
        <taxon>Craniata</taxon>
        <taxon>Vertebrata</taxon>
        <taxon>Euteleostomi</taxon>
        <taxon>Amphibia</taxon>
        <taxon>Batrachia</taxon>
        <taxon>Anura</taxon>
        <taxon>Pelobatoidea</taxon>
        <taxon>Pelobatidae</taxon>
        <taxon>Pelobates</taxon>
    </lineage>
</organism>
<reference evidence="16" key="1">
    <citation type="submission" date="2022-03" db="EMBL/GenBank/DDBJ databases">
        <authorList>
            <person name="Alioto T."/>
            <person name="Alioto T."/>
            <person name="Gomez Garrido J."/>
        </authorList>
    </citation>
    <scope>NUCLEOTIDE SEQUENCE</scope>
</reference>
<dbReference type="AlphaFoldDB" id="A0AAD1RIH7"/>
<evidence type="ECO:0000256" key="9">
    <source>
        <dbReference type="ARBA" id="ARBA00023157"/>
    </source>
</evidence>
<name>A0AAD1RIH7_PELCU</name>
<dbReference type="PRINTS" id="PR00237">
    <property type="entry name" value="GPCRRHODOPSN"/>
</dbReference>
<evidence type="ECO:0000256" key="14">
    <source>
        <dbReference type="RuleBase" id="RU363047"/>
    </source>
</evidence>
<feature type="transmembrane region" description="Helical" evidence="14">
    <location>
        <begin position="284"/>
        <end position="303"/>
    </location>
</feature>
<dbReference type="SUPFAM" id="SSF81321">
    <property type="entry name" value="Family A G protein-coupled receptor-like"/>
    <property type="match status" value="1"/>
</dbReference>
<comment type="subcellular location">
    <subcellularLocation>
        <location evidence="1 14">Cell membrane</location>
        <topology evidence="1 14">Multi-pass membrane protein</topology>
    </subcellularLocation>
</comment>